<reference evidence="3" key="1">
    <citation type="journal article" date="2019" name="Int. J. Syst. Evol. Microbiol.">
        <title>The Global Catalogue of Microorganisms (GCM) 10K type strain sequencing project: providing services to taxonomists for standard genome sequencing and annotation.</title>
        <authorList>
            <consortium name="The Broad Institute Genomics Platform"/>
            <consortium name="The Broad Institute Genome Sequencing Center for Infectious Disease"/>
            <person name="Wu L."/>
            <person name="Ma J."/>
        </authorList>
    </citation>
    <scope>NUCLEOTIDE SEQUENCE [LARGE SCALE GENOMIC DNA]</scope>
    <source>
        <strain evidence="3">JCM 18015</strain>
    </source>
</reference>
<feature type="domain" description="Hedgehog/Intein (Hint)" evidence="1">
    <location>
        <begin position="28"/>
        <end position="157"/>
    </location>
</feature>
<accession>A0ABP9LPA4</accession>
<gene>
    <name evidence="2" type="ORF">GCM10023209_31810</name>
</gene>
<evidence type="ECO:0000313" key="2">
    <source>
        <dbReference type="EMBL" id="GAA5079488.1"/>
    </source>
</evidence>
<protein>
    <recommendedName>
        <fullName evidence="1">Hedgehog/Intein (Hint) domain-containing protein</fullName>
    </recommendedName>
</protein>
<dbReference type="EMBL" id="BAABHW010000005">
    <property type="protein sequence ID" value="GAA5079488.1"/>
    <property type="molecule type" value="Genomic_DNA"/>
</dbReference>
<keyword evidence="3" id="KW-1185">Reference proteome</keyword>
<proteinExistence type="predicted"/>
<name>A0ABP9LPA4_9RHOB</name>
<dbReference type="Pfam" id="PF13403">
    <property type="entry name" value="Hint_2"/>
    <property type="match status" value="1"/>
</dbReference>
<dbReference type="RefSeq" id="WP_259552273.1">
    <property type="nucleotide sequence ID" value="NZ_BAABHW010000005.1"/>
</dbReference>
<comment type="caution">
    <text evidence="2">The sequence shown here is derived from an EMBL/GenBank/DDBJ whole genome shotgun (WGS) entry which is preliminary data.</text>
</comment>
<evidence type="ECO:0000259" key="1">
    <source>
        <dbReference type="Pfam" id="PF13403"/>
    </source>
</evidence>
<organism evidence="2 3">
    <name type="scientific">[Roseibacterium] beibuensis</name>
    <dbReference type="NCBI Taxonomy" id="1193142"/>
    <lineage>
        <taxon>Bacteria</taxon>
        <taxon>Pseudomonadati</taxon>
        <taxon>Pseudomonadota</taxon>
        <taxon>Alphaproteobacteria</taxon>
        <taxon>Rhodobacterales</taxon>
        <taxon>Roseobacteraceae</taxon>
        <taxon>Roseicyclus</taxon>
    </lineage>
</organism>
<dbReference type="InterPro" id="IPR028992">
    <property type="entry name" value="Hedgehog/Intein_dom"/>
</dbReference>
<evidence type="ECO:0000313" key="3">
    <source>
        <dbReference type="Proteomes" id="UP001499910"/>
    </source>
</evidence>
<sequence length="175" mass="18514">MTPSQTGAAPGSRSASALRIGQGAGGVAPDAQIMTADGIIPAAYLSAGDRIITRRGLRPLRAILRRSLRPGAPCVLVGKDALGGKPERDVVLLPGQRVLIRDWRAKAMWGREAAAPELRQLVDGQYIRWVEDGPEAVLQLYFGQPEILYADGLELASADPLPKGAKPTGTVSTRA</sequence>
<dbReference type="Proteomes" id="UP001499910">
    <property type="component" value="Unassembled WGS sequence"/>
</dbReference>